<dbReference type="SMART" id="SM00347">
    <property type="entry name" value="HTH_MARR"/>
    <property type="match status" value="1"/>
</dbReference>
<dbReference type="CDD" id="cd00090">
    <property type="entry name" value="HTH_ARSR"/>
    <property type="match status" value="1"/>
</dbReference>
<dbReference type="EMBL" id="CYZH01000012">
    <property type="protein sequence ID" value="CUO60644.1"/>
    <property type="molecule type" value="Genomic_DNA"/>
</dbReference>
<dbReference type="InterPro" id="IPR011991">
    <property type="entry name" value="ArsR-like_HTH"/>
</dbReference>
<dbReference type="SUPFAM" id="SSF46785">
    <property type="entry name" value="Winged helix' DNA-binding domain"/>
    <property type="match status" value="1"/>
</dbReference>
<dbReference type="Gene3D" id="1.10.10.10">
    <property type="entry name" value="Winged helix-like DNA-binding domain superfamily/Winged helix DNA-binding domain"/>
    <property type="match status" value="1"/>
</dbReference>
<dbReference type="Pfam" id="PF01047">
    <property type="entry name" value="MarR"/>
    <property type="match status" value="1"/>
</dbReference>
<gene>
    <name evidence="2" type="ORF">ERS852397_02383</name>
</gene>
<accession>A0A174GDP2</accession>
<dbReference type="PANTHER" id="PTHR33164:SF43">
    <property type="entry name" value="HTH-TYPE TRANSCRIPTIONAL REPRESSOR YETL"/>
    <property type="match status" value="1"/>
</dbReference>
<reference evidence="2 3" key="1">
    <citation type="submission" date="2015-09" db="EMBL/GenBank/DDBJ databases">
        <authorList>
            <consortium name="Pathogen Informatics"/>
        </authorList>
    </citation>
    <scope>NUCLEOTIDE SEQUENCE [LARGE SCALE GENOMIC DNA]</scope>
    <source>
        <strain evidence="2 3">2789STDY5608840</strain>
    </source>
</reference>
<dbReference type="STRING" id="338188.ERS852397_02383"/>
<dbReference type="AlphaFoldDB" id="A0A174GDP2"/>
<name>A0A174GDP2_9BACE</name>
<evidence type="ECO:0000259" key="1">
    <source>
        <dbReference type="PROSITE" id="PS50995"/>
    </source>
</evidence>
<feature type="domain" description="HTH marR-type" evidence="1">
    <location>
        <begin position="1"/>
        <end position="124"/>
    </location>
</feature>
<dbReference type="InterPro" id="IPR000835">
    <property type="entry name" value="HTH_MarR-typ"/>
</dbReference>
<organism evidence="2 3">
    <name type="scientific">Bacteroides finegoldii</name>
    <dbReference type="NCBI Taxonomy" id="338188"/>
    <lineage>
        <taxon>Bacteria</taxon>
        <taxon>Pseudomonadati</taxon>
        <taxon>Bacteroidota</taxon>
        <taxon>Bacteroidia</taxon>
        <taxon>Bacteroidales</taxon>
        <taxon>Bacteroidaceae</taxon>
        <taxon>Bacteroides</taxon>
    </lineage>
</organism>
<protein>
    <submittedName>
        <fullName evidence="2">Transcriptional regulators</fullName>
    </submittedName>
</protein>
<dbReference type="GO" id="GO:0003700">
    <property type="term" value="F:DNA-binding transcription factor activity"/>
    <property type="evidence" value="ECO:0007669"/>
    <property type="project" value="InterPro"/>
</dbReference>
<proteinExistence type="predicted"/>
<dbReference type="PANTHER" id="PTHR33164">
    <property type="entry name" value="TRANSCRIPTIONAL REGULATOR, MARR FAMILY"/>
    <property type="match status" value="1"/>
</dbReference>
<dbReference type="Proteomes" id="UP000095517">
    <property type="component" value="Unassembled WGS sequence"/>
</dbReference>
<sequence>MRNMKTICAIRDVFRAMTNFEASFEQVYQITLNEAMILCALKCSSERMTATNLSKQTDLSPSHTSKMLRILEEKGLIVRTLGSEDRRQMYFTLSAAGRERVCDMEIQKVEIPELLKPLFKDAES</sequence>
<evidence type="ECO:0000313" key="3">
    <source>
        <dbReference type="Proteomes" id="UP000095517"/>
    </source>
</evidence>
<dbReference type="InterPro" id="IPR036388">
    <property type="entry name" value="WH-like_DNA-bd_sf"/>
</dbReference>
<dbReference type="GO" id="GO:0006950">
    <property type="term" value="P:response to stress"/>
    <property type="evidence" value="ECO:0007669"/>
    <property type="project" value="TreeGrafter"/>
</dbReference>
<dbReference type="InterPro" id="IPR036390">
    <property type="entry name" value="WH_DNA-bd_sf"/>
</dbReference>
<dbReference type="InterPro" id="IPR039422">
    <property type="entry name" value="MarR/SlyA-like"/>
</dbReference>
<evidence type="ECO:0000313" key="2">
    <source>
        <dbReference type="EMBL" id="CUO60644.1"/>
    </source>
</evidence>
<dbReference type="PROSITE" id="PS50995">
    <property type="entry name" value="HTH_MARR_2"/>
    <property type="match status" value="1"/>
</dbReference>